<dbReference type="EMBL" id="MCFH01000053">
    <property type="protein sequence ID" value="ORX43355.1"/>
    <property type="molecule type" value="Genomic_DNA"/>
</dbReference>
<dbReference type="InterPro" id="IPR001841">
    <property type="entry name" value="Znf_RING"/>
</dbReference>
<dbReference type="SUPFAM" id="SSF57850">
    <property type="entry name" value="RING/U-box"/>
    <property type="match status" value="1"/>
</dbReference>
<sequence length="323" mass="37708">MNQTNEKINIKSNSFESKLADSDIKNNKDNENNQFIINSIKELNFGNKSDFNNYHKANGQEHFDDNSNNNTVASNIKKNKAKNNFPKKGKSMNHSKNYKELLCEKCGEKPTQYGLLTECDHIFCLECIKKIWRVPESDSEKFSHKCPICNVPSFHFIPSDIYCHSGPLKKHIIDRFRTRCSRISCKFYERVRHDGSHYCPFGQMCLFAHKNSNGVDIKKLESNYEQNNDIAINNDLSISENSYSMNNYDKFSNTNNYSINSIPVKTCYNINEQYIPILKSNKTNTFNDKVYPQCFNQNLMLYLNINENNVNEKFNYNNNNYNN</sequence>
<evidence type="ECO:0000313" key="8">
    <source>
        <dbReference type="EMBL" id="ORX43355.1"/>
    </source>
</evidence>
<dbReference type="InterPro" id="IPR013083">
    <property type="entry name" value="Znf_RING/FYVE/PHD"/>
</dbReference>
<feature type="domain" description="C3H1-type" evidence="7">
    <location>
        <begin position="179"/>
        <end position="212"/>
    </location>
</feature>
<reference evidence="8 9" key="1">
    <citation type="submission" date="2016-08" db="EMBL/GenBank/DDBJ databases">
        <title>Genomes of anaerobic fungi encode conserved fungal cellulosomes for biomass hydrolysis.</title>
        <authorList>
            <consortium name="DOE Joint Genome Institute"/>
            <person name="Haitjema C.H."/>
            <person name="Gilmore S.P."/>
            <person name="Henske J.K."/>
            <person name="Solomon K.V."/>
            <person name="De Groot R."/>
            <person name="Kuo A."/>
            <person name="Mondo S.J."/>
            <person name="Salamov A.A."/>
            <person name="Labutti K."/>
            <person name="Zhao Z."/>
            <person name="Chiniquy J."/>
            <person name="Barry K."/>
            <person name="Brewer H.M."/>
            <person name="Purvine S.O."/>
            <person name="Wright A.T."/>
            <person name="Boxma B."/>
            <person name="Van Alen T."/>
            <person name="Hackstein J.H."/>
            <person name="Baker S.E."/>
            <person name="Grigoriev I.V."/>
            <person name="O'Malley M.A."/>
        </authorList>
    </citation>
    <scope>NUCLEOTIDE SEQUENCE [LARGE SCALE GENOMIC DNA]</scope>
    <source>
        <strain evidence="9">finn</strain>
    </source>
</reference>
<organism evidence="8 9">
    <name type="scientific">Piromyces finnis</name>
    <dbReference type="NCBI Taxonomy" id="1754191"/>
    <lineage>
        <taxon>Eukaryota</taxon>
        <taxon>Fungi</taxon>
        <taxon>Fungi incertae sedis</taxon>
        <taxon>Chytridiomycota</taxon>
        <taxon>Chytridiomycota incertae sedis</taxon>
        <taxon>Neocallimastigomycetes</taxon>
        <taxon>Neocallimastigales</taxon>
        <taxon>Neocallimastigaceae</taxon>
        <taxon>Piromyces</taxon>
    </lineage>
</organism>
<keyword evidence="3 5" id="KW-0863">Zinc-finger</keyword>
<keyword evidence="9" id="KW-1185">Reference proteome</keyword>
<dbReference type="PANTHER" id="PTHR11224:SF10">
    <property type="entry name" value="IP09428P-RELATED"/>
    <property type="match status" value="1"/>
</dbReference>
<keyword evidence="4 5" id="KW-0862">Zinc</keyword>
<dbReference type="GO" id="GO:0061630">
    <property type="term" value="F:ubiquitin protein ligase activity"/>
    <property type="evidence" value="ECO:0007669"/>
    <property type="project" value="InterPro"/>
</dbReference>
<dbReference type="PANTHER" id="PTHR11224">
    <property type="entry name" value="MAKORIN-RELATED"/>
    <property type="match status" value="1"/>
</dbReference>
<dbReference type="OrthoDB" id="250836at2759"/>
<evidence type="ECO:0000313" key="9">
    <source>
        <dbReference type="Proteomes" id="UP000193719"/>
    </source>
</evidence>
<dbReference type="STRING" id="1754191.A0A1Y1UY94"/>
<reference evidence="8 9" key="2">
    <citation type="submission" date="2016-08" db="EMBL/GenBank/DDBJ databases">
        <title>Pervasive Adenine N6-methylation of Active Genes in Fungi.</title>
        <authorList>
            <consortium name="DOE Joint Genome Institute"/>
            <person name="Mondo S.J."/>
            <person name="Dannebaum R.O."/>
            <person name="Kuo R.C."/>
            <person name="Labutti K."/>
            <person name="Haridas S."/>
            <person name="Kuo A."/>
            <person name="Salamov A."/>
            <person name="Ahrendt S.R."/>
            <person name="Lipzen A."/>
            <person name="Sullivan W."/>
            <person name="Andreopoulos W.B."/>
            <person name="Clum A."/>
            <person name="Lindquist E."/>
            <person name="Daum C."/>
            <person name="Ramamoorthy G.K."/>
            <person name="Gryganskyi A."/>
            <person name="Culley D."/>
            <person name="Magnuson J.K."/>
            <person name="James T.Y."/>
            <person name="O'Malley M.A."/>
            <person name="Stajich J.E."/>
            <person name="Spatafora J.W."/>
            <person name="Visel A."/>
            <person name="Grigoriev I.V."/>
        </authorList>
    </citation>
    <scope>NUCLEOTIDE SEQUENCE [LARGE SCALE GENOMIC DNA]</scope>
    <source>
        <strain evidence="9">finn</strain>
    </source>
</reference>
<dbReference type="GO" id="GO:0008270">
    <property type="term" value="F:zinc ion binding"/>
    <property type="evidence" value="ECO:0007669"/>
    <property type="project" value="UniProtKB-KW"/>
</dbReference>
<evidence type="ECO:0000256" key="1">
    <source>
        <dbReference type="ARBA" id="ARBA00022679"/>
    </source>
</evidence>
<feature type="zinc finger region" description="C3H1-type" evidence="5">
    <location>
        <begin position="179"/>
        <end position="212"/>
    </location>
</feature>
<proteinExistence type="predicted"/>
<dbReference type="Pfam" id="PF14634">
    <property type="entry name" value="zf-RING_5"/>
    <property type="match status" value="1"/>
</dbReference>
<dbReference type="PROSITE" id="PS50089">
    <property type="entry name" value="ZF_RING_2"/>
    <property type="match status" value="1"/>
</dbReference>
<name>A0A1Y1UY94_9FUNG</name>
<dbReference type="PROSITE" id="PS50103">
    <property type="entry name" value="ZF_C3H1"/>
    <property type="match status" value="1"/>
</dbReference>
<accession>A0A1Y1UY94</accession>
<dbReference type="GO" id="GO:0000209">
    <property type="term" value="P:protein polyubiquitination"/>
    <property type="evidence" value="ECO:0007669"/>
    <property type="project" value="InterPro"/>
</dbReference>
<evidence type="ECO:0000256" key="5">
    <source>
        <dbReference type="PROSITE-ProRule" id="PRU00723"/>
    </source>
</evidence>
<dbReference type="PROSITE" id="PS00518">
    <property type="entry name" value="ZF_RING_1"/>
    <property type="match status" value="1"/>
</dbReference>
<evidence type="ECO:0000256" key="3">
    <source>
        <dbReference type="ARBA" id="ARBA00022771"/>
    </source>
</evidence>
<feature type="domain" description="RING-type" evidence="6">
    <location>
        <begin position="103"/>
        <end position="150"/>
    </location>
</feature>
<keyword evidence="1" id="KW-0808">Transferase</keyword>
<dbReference type="Gene3D" id="3.30.40.10">
    <property type="entry name" value="Zinc/RING finger domain, C3HC4 (zinc finger)"/>
    <property type="match status" value="1"/>
</dbReference>
<dbReference type="InterPro" id="IPR000571">
    <property type="entry name" value="Znf_CCCH"/>
</dbReference>
<keyword evidence="2 5" id="KW-0479">Metal-binding</keyword>
<evidence type="ECO:0000256" key="2">
    <source>
        <dbReference type="ARBA" id="ARBA00022723"/>
    </source>
</evidence>
<evidence type="ECO:0000256" key="4">
    <source>
        <dbReference type="ARBA" id="ARBA00022833"/>
    </source>
</evidence>
<comment type="caution">
    <text evidence="8">The sequence shown here is derived from an EMBL/GenBank/DDBJ whole genome shotgun (WGS) entry which is preliminary data.</text>
</comment>
<dbReference type="Proteomes" id="UP000193719">
    <property type="component" value="Unassembled WGS sequence"/>
</dbReference>
<dbReference type="InterPro" id="IPR045072">
    <property type="entry name" value="MKRN-like"/>
</dbReference>
<dbReference type="SMART" id="SM00184">
    <property type="entry name" value="RING"/>
    <property type="match status" value="1"/>
</dbReference>
<dbReference type="InterPro" id="IPR017907">
    <property type="entry name" value="Znf_RING_CS"/>
</dbReference>
<gene>
    <name evidence="8" type="ORF">BCR36DRAFT_415540</name>
</gene>
<evidence type="ECO:0000259" key="7">
    <source>
        <dbReference type="PROSITE" id="PS50103"/>
    </source>
</evidence>
<dbReference type="AlphaFoldDB" id="A0A1Y1UY94"/>
<protein>
    <submittedName>
        <fullName evidence="8">Uncharacterized protein</fullName>
    </submittedName>
</protein>
<evidence type="ECO:0000259" key="6">
    <source>
        <dbReference type="PROSITE" id="PS50089"/>
    </source>
</evidence>